<protein>
    <recommendedName>
        <fullName evidence="8">Ancillary SecYEG translocon subunit</fullName>
    </recommendedName>
</protein>
<keyword evidence="3 9" id="KW-0812">Transmembrane</keyword>
<keyword evidence="4 9" id="KW-1133">Transmembrane helix</keyword>
<gene>
    <name evidence="11" type="ORF">SAMN02982931_03343</name>
</gene>
<evidence type="ECO:0000256" key="5">
    <source>
        <dbReference type="ARBA" id="ARBA00023136"/>
    </source>
</evidence>
<name>A0A1G6DG40_9HYPH</name>
<dbReference type="GO" id="GO:0005886">
    <property type="term" value="C:plasma membrane"/>
    <property type="evidence" value="ECO:0007669"/>
    <property type="project" value="UniProtKB-SubCell"/>
</dbReference>
<dbReference type="RefSeq" id="WP_090878007.1">
    <property type="nucleotide sequence ID" value="NZ_FMXQ01000007.1"/>
</dbReference>
<evidence type="ECO:0000256" key="1">
    <source>
        <dbReference type="ARBA" id="ARBA00004401"/>
    </source>
</evidence>
<dbReference type="GO" id="GO:0044877">
    <property type="term" value="F:protein-containing complex binding"/>
    <property type="evidence" value="ECO:0007669"/>
    <property type="project" value="InterPro"/>
</dbReference>
<dbReference type="InterPro" id="IPR018704">
    <property type="entry name" value="SecYEG/CpoB_TPR"/>
</dbReference>
<dbReference type="InterPro" id="IPR011990">
    <property type="entry name" value="TPR-like_helical_dom_sf"/>
</dbReference>
<evidence type="ECO:0000256" key="2">
    <source>
        <dbReference type="ARBA" id="ARBA00022475"/>
    </source>
</evidence>
<evidence type="ECO:0000256" key="4">
    <source>
        <dbReference type="ARBA" id="ARBA00022989"/>
    </source>
</evidence>
<evidence type="ECO:0000313" key="11">
    <source>
        <dbReference type="EMBL" id="SDB44071.1"/>
    </source>
</evidence>
<dbReference type="InterPro" id="IPR026039">
    <property type="entry name" value="YfgM"/>
</dbReference>
<dbReference type="AlphaFoldDB" id="A0A1G6DG40"/>
<comment type="subcellular location">
    <subcellularLocation>
        <location evidence="1">Cell membrane</location>
        <topology evidence="1">Single-pass type II membrane protein</topology>
    </subcellularLocation>
</comment>
<sequence>MSDIFREVDEDIRHERFKRLWDRFGPWVIGVAVLIVLITAGYRGWQYWETSQAAATGDRFVAAISLADDGKHEEAIAALGEIEADGSGAYPVLATFRIATEKAASGDVTGAVAAYDAINSRPNVPALVGDLARLRAAILLTDSASVEELTSRIGDLADTGNPWRHNAREILGFAAFRADDLTAARTYFTEIVDDQESGQGAQSRAQVMLSLIASREGQPAAADPGEG</sequence>
<keyword evidence="2" id="KW-1003">Cell membrane</keyword>
<evidence type="ECO:0000259" key="10">
    <source>
        <dbReference type="Pfam" id="PF09976"/>
    </source>
</evidence>
<dbReference type="PANTHER" id="PTHR38035:SF1">
    <property type="entry name" value="ANCILLARY SECYEG TRANSLOCON SUBUNIT"/>
    <property type="match status" value="1"/>
</dbReference>
<dbReference type="STRING" id="665467.SAMN02982931_03343"/>
<evidence type="ECO:0000256" key="8">
    <source>
        <dbReference type="ARBA" id="ARBA00024235"/>
    </source>
</evidence>
<evidence type="ECO:0000313" key="12">
    <source>
        <dbReference type="Proteomes" id="UP000199071"/>
    </source>
</evidence>
<feature type="domain" description="Ancillary SecYEG translocon subunit/Cell division coordinator CpoB TPR" evidence="10">
    <location>
        <begin position="18"/>
        <end position="202"/>
    </location>
</feature>
<comment type="similarity">
    <text evidence="7">Belongs to the YfgM family.</text>
</comment>
<dbReference type="PANTHER" id="PTHR38035">
    <property type="entry name" value="UPF0070 PROTEIN YFGM"/>
    <property type="match status" value="1"/>
</dbReference>
<evidence type="ECO:0000256" key="6">
    <source>
        <dbReference type="ARBA" id="ARBA00023186"/>
    </source>
</evidence>
<dbReference type="Pfam" id="PF09976">
    <property type="entry name" value="TPR_21"/>
    <property type="match status" value="1"/>
</dbReference>
<dbReference type="EMBL" id="FMXQ01000007">
    <property type="protein sequence ID" value="SDB44071.1"/>
    <property type="molecule type" value="Genomic_DNA"/>
</dbReference>
<keyword evidence="5 9" id="KW-0472">Membrane</keyword>
<evidence type="ECO:0000256" key="3">
    <source>
        <dbReference type="ARBA" id="ARBA00022692"/>
    </source>
</evidence>
<evidence type="ECO:0000256" key="7">
    <source>
        <dbReference type="ARBA" id="ARBA00024197"/>
    </source>
</evidence>
<dbReference type="Proteomes" id="UP000199071">
    <property type="component" value="Unassembled WGS sequence"/>
</dbReference>
<keyword evidence="6" id="KW-0143">Chaperone</keyword>
<keyword evidence="12" id="KW-1185">Reference proteome</keyword>
<proteinExistence type="inferred from homology"/>
<dbReference type="SUPFAM" id="SSF48452">
    <property type="entry name" value="TPR-like"/>
    <property type="match status" value="1"/>
</dbReference>
<accession>A0A1G6DG40</accession>
<dbReference type="OrthoDB" id="7173339at2"/>
<reference evidence="11 12" key="1">
    <citation type="submission" date="2016-10" db="EMBL/GenBank/DDBJ databases">
        <authorList>
            <person name="de Groot N.N."/>
        </authorList>
    </citation>
    <scope>NUCLEOTIDE SEQUENCE [LARGE SCALE GENOMIC DNA]</scope>
    <source>
        <strain evidence="11 12">ATCC 35022</strain>
    </source>
</reference>
<evidence type="ECO:0000256" key="9">
    <source>
        <dbReference type="SAM" id="Phobius"/>
    </source>
</evidence>
<organism evidence="11 12">
    <name type="scientific">Bauldia litoralis</name>
    <dbReference type="NCBI Taxonomy" id="665467"/>
    <lineage>
        <taxon>Bacteria</taxon>
        <taxon>Pseudomonadati</taxon>
        <taxon>Pseudomonadota</taxon>
        <taxon>Alphaproteobacteria</taxon>
        <taxon>Hyphomicrobiales</taxon>
        <taxon>Kaistiaceae</taxon>
        <taxon>Bauldia</taxon>
    </lineage>
</organism>
<feature type="transmembrane region" description="Helical" evidence="9">
    <location>
        <begin position="24"/>
        <end position="42"/>
    </location>
</feature>